<dbReference type="InterPro" id="IPR041542">
    <property type="entry name" value="GH43_C2"/>
</dbReference>
<evidence type="ECO:0000313" key="3">
    <source>
        <dbReference type="EMBL" id="UWP86043.1"/>
    </source>
</evidence>
<dbReference type="Gene3D" id="2.60.120.200">
    <property type="match status" value="1"/>
</dbReference>
<reference evidence="3" key="1">
    <citation type="submission" date="2021-04" db="EMBL/GenBank/DDBJ databases">
        <authorList>
            <person name="Hartkoorn R.C."/>
            <person name="Beaudoing E."/>
            <person name="Hot D."/>
        </authorList>
    </citation>
    <scope>NUCLEOTIDE SEQUENCE</scope>
    <source>
        <strain evidence="3">NRRL B-16292</strain>
    </source>
</reference>
<dbReference type="InterPro" id="IPR013320">
    <property type="entry name" value="ConA-like_dom_sf"/>
</dbReference>
<dbReference type="RefSeq" id="WP_259864688.1">
    <property type="nucleotide sequence ID" value="NZ_CP073720.1"/>
</dbReference>
<proteinExistence type="predicted"/>
<keyword evidence="4" id="KW-1185">Reference proteome</keyword>
<feature type="domain" description="Beta-xylosidase C-terminal Concanavalin A-like" evidence="2">
    <location>
        <begin position="3"/>
        <end position="58"/>
    </location>
</feature>
<sequence length="63" mass="6736">MSGDWLSPHERPGHLRVAGGRSATARDGTGLVARRVEHFRAVFEATVDFAPVSFQQMARGGAG</sequence>
<evidence type="ECO:0000313" key="4">
    <source>
        <dbReference type="Proteomes" id="UP001059617"/>
    </source>
</evidence>
<evidence type="ECO:0000256" key="1">
    <source>
        <dbReference type="SAM" id="MobiDB-lite"/>
    </source>
</evidence>
<dbReference type="EMBL" id="CP073720">
    <property type="protein sequence ID" value="UWP86043.1"/>
    <property type="molecule type" value="Genomic_DNA"/>
</dbReference>
<organism evidence="3 4">
    <name type="scientific">Dactylosporangium fulvum</name>
    <dbReference type="NCBI Taxonomy" id="53359"/>
    <lineage>
        <taxon>Bacteria</taxon>
        <taxon>Bacillati</taxon>
        <taxon>Actinomycetota</taxon>
        <taxon>Actinomycetes</taxon>
        <taxon>Micromonosporales</taxon>
        <taxon>Micromonosporaceae</taxon>
        <taxon>Dactylosporangium</taxon>
    </lineage>
</organism>
<dbReference type="Proteomes" id="UP001059617">
    <property type="component" value="Chromosome"/>
</dbReference>
<evidence type="ECO:0000259" key="2">
    <source>
        <dbReference type="Pfam" id="PF17851"/>
    </source>
</evidence>
<protein>
    <recommendedName>
        <fullName evidence="2">Beta-xylosidase C-terminal Concanavalin A-like domain-containing protein</fullName>
    </recommendedName>
</protein>
<reference evidence="3" key="2">
    <citation type="submission" date="2022-09" db="EMBL/GenBank/DDBJ databases">
        <title>Biosynthetic gene clusters of Dactylosporangioum fulvum.</title>
        <authorList>
            <person name="Caradec T."/>
        </authorList>
    </citation>
    <scope>NUCLEOTIDE SEQUENCE</scope>
    <source>
        <strain evidence="3">NRRL B-16292</strain>
    </source>
</reference>
<name>A0ABY5W7N8_9ACTN</name>
<gene>
    <name evidence="3" type="ORF">Dfulv_18085</name>
</gene>
<dbReference type="Pfam" id="PF17851">
    <property type="entry name" value="GH43_C2"/>
    <property type="match status" value="1"/>
</dbReference>
<accession>A0ABY5W7N8</accession>
<dbReference type="SUPFAM" id="SSF49899">
    <property type="entry name" value="Concanavalin A-like lectins/glucanases"/>
    <property type="match status" value="1"/>
</dbReference>
<feature type="region of interest" description="Disordered" evidence="1">
    <location>
        <begin position="1"/>
        <end position="24"/>
    </location>
</feature>